<proteinExistence type="predicted"/>
<dbReference type="PANTHER" id="PTHR35131">
    <property type="entry name" value="EXPRESSED PROTEIN"/>
    <property type="match status" value="1"/>
</dbReference>
<sequence>MSGNPHPLQVGTIGTVGSLVRKEIEYFTHLDLQPNQTLEEVDQDNGVRTSSACRQRPRPGFWYLLMTWGRKKRKLSRRFTPSFSSVVEVSEINSLNLISDFSYSILGEIDP</sequence>
<dbReference type="EnsemblPlants" id="Kaladp0042s0264.1.v1.1">
    <property type="protein sequence ID" value="Kaladp0042s0264.1.v1.1.CDS.1"/>
    <property type="gene ID" value="Kaladp0042s0264.v1.1"/>
</dbReference>
<evidence type="ECO:0000313" key="1">
    <source>
        <dbReference type="EnsemblPlants" id="Kaladp0042s0264.1.v1.1.CDS.1"/>
    </source>
</evidence>
<protein>
    <submittedName>
        <fullName evidence="1">Uncharacterized protein</fullName>
    </submittedName>
</protein>
<name>A0A7N0TRD6_KALFE</name>
<evidence type="ECO:0000313" key="2">
    <source>
        <dbReference type="Proteomes" id="UP000594263"/>
    </source>
</evidence>
<dbReference type="Proteomes" id="UP000594263">
    <property type="component" value="Unplaced"/>
</dbReference>
<dbReference type="PANTHER" id="PTHR35131:SF1">
    <property type="entry name" value="EXPRESSED PROTEIN"/>
    <property type="match status" value="1"/>
</dbReference>
<dbReference type="OMA" id="YKACTIT"/>
<keyword evidence="2" id="KW-1185">Reference proteome</keyword>
<dbReference type="AlphaFoldDB" id="A0A7N0TRD6"/>
<dbReference type="Gramene" id="Kaladp0042s0264.1.v1.1">
    <property type="protein sequence ID" value="Kaladp0042s0264.1.v1.1.CDS.1"/>
    <property type="gene ID" value="Kaladp0042s0264.v1.1"/>
</dbReference>
<accession>A0A7N0TRD6</accession>
<organism evidence="1 2">
    <name type="scientific">Kalanchoe fedtschenkoi</name>
    <name type="common">Lavender scallops</name>
    <name type="synonym">South American air plant</name>
    <dbReference type="NCBI Taxonomy" id="63787"/>
    <lineage>
        <taxon>Eukaryota</taxon>
        <taxon>Viridiplantae</taxon>
        <taxon>Streptophyta</taxon>
        <taxon>Embryophyta</taxon>
        <taxon>Tracheophyta</taxon>
        <taxon>Spermatophyta</taxon>
        <taxon>Magnoliopsida</taxon>
        <taxon>eudicotyledons</taxon>
        <taxon>Gunneridae</taxon>
        <taxon>Pentapetalae</taxon>
        <taxon>Saxifragales</taxon>
        <taxon>Crassulaceae</taxon>
        <taxon>Kalanchoe</taxon>
    </lineage>
</organism>
<reference evidence="1" key="1">
    <citation type="submission" date="2021-01" db="UniProtKB">
        <authorList>
            <consortium name="EnsemblPlants"/>
        </authorList>
    </citation>
    <scope>IDENTIFICATION</scope>
</reference>